<dbReference type="GeneID" id="19904557"/>
<dbReference type="RefSeq" id="XP_007783415.1">
    <property type="nucleotide sequence ID" value="XM_007785225.1"/>
</dbReference>
<dbReference type="OrthoDB" id="3931462at2759"/>
<dbReference type="OMA" id="REANWRI"/>
<reference evidence="3" key="1">
    <citation type="submission" date="2012-06" db="EMBL/GenBank/DDBJ databases">
        <title>The genome sequence of Coniosporium apollinis CBS 100218.</title>
        <authorList>
            <consortium name="The Broad Institute Genome Sequencing Platform"/>
            <person name="Cuomo C."/>
            <person name="Gorbushina A."/>
            <person name="Noack S."/>
            <person name="Walker B."/>
            <person name="Young S.K."/>
            <person name="Zeng Q."/>
            <person name="Gargeya S."/>
            <person name="Fitzgerald M."/>
            <person name="Haas B."/>
            <person name="Abouelleil A."/>
            <person name="Alvarado L."/>
            <person name="Arachchi H.M."/>
            <person name="Berlin A.M."/>
            <person name="Chapman S.B."/>
            <person name="Goldberg J."/>
            <person name="Griggs A."/>
            <person name="Gujja S."/>
            <person name="Hansen M."/>
            <person name="Howarth C."/>
            <person name="Imamovic A."/>
            <person name="Larimer J."/>
            <person name="McCowan C."/>
            <person name="Montmayeur A."/>
            <person name="Murphy C."/>
            <person name="Neiman D."/>
            <person name="Pearson M."/>
            <person name="Priest M."/>
            <person name="Roberts A."/>
            <person name="Saif S."/>
            <person name="Shea T."/>
            <person name="Sisk P."/>
            <person name="Sykes S."/>
            <person name="Wortman J."/>
            <person name="Nusbaum C."/>
            <person name="Birren B."/>
        </authorList>
    </citation>
    <scope>NUCLEOTIDE SEQUENCE [LARGE SCALE GENOMIC DNA]</scope>
    <source>
        <strain evidence="3">CBS 100218</strain>
    </source>
</reference>
<keyword evidence="1" id="KW-0472">Membrane</keyword>
<dbReference type="AlphaFoldDB" id="R7Z1Z8"/>
<dbReference type="Pfam" id="PF08592">
    <property type="entry name" value="Anthrone_oxy"/>
    <property type="match status" value="1"/>
</dbReference>
<dbReference type="Proteomes" id="UP000016924">
    <property type="component" value="Unassembled WGS sequence"/>
</dbReference>
<organism evidence="2 3">
    <name type="scientific">Coniosporium apollinis (strain CBS 100218)</name>
    <name type="common">Rock-inhabiting black yeast</name>
    <dbReference type="NCBI Taxonomy" id="1168221"/>
    <lineage>
        <taxon>Eukaryota</taxon>
        <taxon>Fungi</taxon>
        <taxon>Dikarya</taxon>
        <taxon>Ascomycota</taxon>
        <taxon>Pezizomycotina</taxon>
        <taxon>Dothideomycetes</taxon>
        <taxon>Dothideomycetes incertae sedis</taxon>
        <taxon>Coniosporium</taxon>
    </lineage>
</organism>
<dbReference type="InterPro" id="IPR013901">
    <property type="entry name" value="Anthrone_oxy"/>
</dbReference>
<evidence type="ECO:0000256" key="1">
    <source>
        <dbReference type="SAM" id="Phobius"/>
    </source>
</evidence>
<dbReference type="EMBL" id="JH767593">
    <property type="protein sequence ID" value="EON68098.1"/>
    <property type="molecule type" value="Genomic_DNA"/>
</dbReference>
<keyword evidence="1" id="KW-1133">Transmembrane helix</keyword>
<dbReference type="eggNOG" id="ENOG502S8XR">
    <property type="taxonomic scope" value="Eukaryota"/>
</dbReference>
<name>R7Z1Z8_CONA1</name>
<protein>
    <recommendedName>
        <fullName evidence="4">DUF1772 domain-containing protein</fullName>
    </recommendedName>
</protein>
<accession>R7Z1Z8</accession>
<evidence type="ECO:0000313" key="2">
    <source>
        <dbReference type="EMBL" id="EON68098.1"/>
    </source>
</evidence>
<evidence type="ECO:0008006" key="4">
    <source>
        <dbReference type="Google" id="ProtNLM"/>
    </source>
</evidence>
<keyword evidence="3" id="KW-1185">Reference proteome</keyword>
<feature type="transmembrane region" description="Helical" evidence="1">
    <location>
        <begin position="61"/>
        <end position="84"/>
    </location>
</feature>
<keyword evidence="1" id="KW-0812">Transmembrane</keyword>
<proteinExistence type="predicted"/>
<feature type="transmembrane region" description="Helical" evidence="1">
    <location>
        <begin position="96"/>
        <end position="114"/>
    </location>
</feature>
<sequence length="191" mass="19826">MPPNPQPLGLGLTPYKATQLLTTTSLALLLGSTTWASVAVMPSLIAAPISTYAKLSVFRGLIIRANSILPPVFIATVAGLGYLAGTSFSGGARGNYAVAMAAVLAALGLQVKVLPLNKAMVEVVDQGRGKEDQGEEGNRRIGELLVLNWGRVALSAFAFGLSLWELGVVRRAVVVAMTPAPVSRGLFGRAG</sequence>
<gene>
    <name evidence="2" type="ORF">W97_07246</name>
</gene>
<dbReference type="HOGENOM" id="CLU_1495974_0_0_1"/>
<evidence type="ECO:0000313" key="3">
    <source>
        <dbReference type="Proteomes" id="UP000016924"/>
    </source>
</evidence>
<feature type="transmembrane region" description="Helical" evidence="1">
    <location>
        <begin position="20"/>
        <end position="49"/>
    </location>
</feature>